<keyword evidence="1" id="KW-0812">Transmembrane</keyword>
<feature type="non-terminal residue" evidence="2">
    <location>
        <position position="1"/>
    </location>
</feature>
<dbReference type="AlphaFoldDB" id="A0A0V0GNR7"/>
<organism evidence="2">
    <name type="scientific">Solanum chacoense</name>
    <name type="common">Chaco potato</name>
    <dbReference type="NCBI Taxonomy" id="4108"/>
    <lineage>
        <taxon>Eukaryota</taxon>
        <taxon>Viridiplantae</taxon>
        <taxon>Streptophyta</taxon>
        <taxon>Embryophyta</taxon>
        <taxon>Tracheophyta</taxon>
        <taxon>Spermatophyta</taxon>
        <taxon>Magnoliopsida</taxon>
        <taxon>eudicotyledons</taxon>
        <taxon>Gunneridae</taxon>
        <taxon>Pentapetalae</taxon>
        <taxon>asterids</taxon>
        <taxon>lamiids</taxon>
        <taxon>Solanales</taxon>
        <taxon>Solanaceae</taxon>
        <taxon>Solanoideae</taxon>
        <taxon>Solaneae</taxon>
        <taxon>Solanum</taxon>
    </lineage>
</organism>
<keyword evidence="1" id="KW-1133">Transmembrane helix</keyword>
<accession>A0A0V0GNR7</accession>
<evidence type="ECO:0000313" key="2">
    <source>
        <dbReference type="EMBL" id="JAP09890.1"/>
    </source>
</evidence>
<sequence>LALVFSTCYFFYIIHTFFSPLILPYHFHCGVRWTILAFVLLYFLQLSGTRKSPQDSGYVNDL</sequence>
<reference evidence="2" key="1">
    <citation type="submission" date="2015-12" db="EMBL/GenBank/DDBJ databases">
        <title>Gene expression during late stages of embryo sac development: a critical building block for successful pollen-pistil interactions.</title>
        <authorList>
            <person name="Liu Y."/>
            <person name="Joly V."/>
            <person name="Sabar M."/>
            <person name="Matton D.P."/>
        </authorList>
    </citation>
    <scope>NUCLEOTIDE SEQUENCE</scope>
</reference>
<name>A0A0V0GNR7_SOLCH</name>
<dbReference type="EMBL" id="GEDG01034127">
    <property type="protein sequence ID" value="JAP09890.1"/>
    <property type="molecule type" value="Transcribed_RNA"/>
</dbReference>
<feature type="transmembrane region" description="Helical" evidence="1">
    <location>
        <begin position="25"/>
        <end position="44"/>
    </location>
</feature>
<keyword evidence="1" id="KW-0472">Membrane</keyword>
<proteinExistence type="predicted"/>
<protein>
    <submittedName>
        <fullName evidence="2">Putative ovule protein</fullName>
    </submittedName>
</protein>
<evidence type="ECO:0000256" key="1">
    <source>
        <dbReference type="SAM" id="Phobius"/>
    </source>
</evidence>